<keyword evidence="4" id="KW-0804">Transcription</keyword>
<dbReference type="Proteomes" id="UP001294412">
    <property type="component" value="Unassembled WGS sequence"/>
</dbReference>
<evidence type="ECO:0000256" key="2">
    <source>
        <dbReference type="ARBA" id="ARBA00023015"/>
    </source>
</evidence>
<dbReference type="InterPro" id="IPR018356">
    <property type="entry name" value="Tscrpt_reg_HTH_DeoR_CS"/>
</dbReference>
<proteinExistence type="predicted"/>
<dbReference type="EMBL" id="JAXLPB010000005">
    <property type="protein sequence ID" value="MDY8110326.1"/>
    <property type="molecule type" value="Genomic_DNA"/>
</dbReference>
<dbReference type="InterPro" id="IPR014036">
    <property type="entry name" value="DeoR-like_C"/>
</dbReference>
<evidence type="ECO:0000313" key="6">
    <source>
        <dbReference type="EMBL" id="MDY8110326.1"/>
    </source>
</evidence>
<keyword evidence="3 6" id="KW-0238">DNA-binding</keyword>
<dbReference type="InterPro" id="IPR036388">
    <property type="entry name" value="WH-like_DNA-bd_sf"/>
</dbReference>
<dbReference type="Pfam" id="PF00455">
    <property type="entry name" value="DeoRC"/>
    <property type="match status" value="1"/>
</dbReference>
<dbReference type="InterPro" id="IPR050313">
    <property type="entry name" value="Carb_Metab_HTH_regulators"/>
</dbReference>
<dbReference type="PROSITE" id="PS51000">
    <property type="entry name" value="HTH_DEOR_2"/>
    <property type="match status" value="1"/>
</dbReference>
<evidence type="ECO:0000256" key="3">
    <source>
        <dbReference type="ARBA" id="ARBA00023125"/>
    </source>
</evidence>
<keyword evidence="2" id="KW-0805">Transcription regulation</keyword>
<dbReference type="PRINTS" id="PR00037">
    <property type="entry name" value="HTHLACR"/>
</dbReference>
<comment type="caution">
    <text evidence="6">The sequence shown here is derived from an EMBL/GenBank/DDBJ whole genome shotgun (WGS) entry which is preliminary data.</text>
</comment>
<dbReference type="RefSeq" id="WP_322187854.1">
    <property type="nucleotide sequence ID" value="NZ_JAXLPB010000005.1"/>
</dbReference>
<dbReference type="InterPro" id="IPR001034">
    <property type="entry name" value="DeoR_HTH"/>
</dbReference>
<accession>A0ABU5I4K6</accession>
<dbReference type="InterPro" id="IPR036390">
    <property type="entry name" value="WH_DNA-bd_sf"/>
</dbReference>
<feature type="domain" description="HTH deoR-type" evidence="5">
    <location>
        <begin position="4"/>
        <end position="59"/>
    </location>
</feature>
<name>A0ABU5I4K6_9HYPH</name>
<keyword evidence="1" id="KW-0678">Repressor</keyword>
<dbReference type="PROSITE" id="PS00894">
    <property type="entry name" value="HTH_DEOR_1"/>
    <property type="match status" value="1"/>
</dbReference>
<keyword evidence="7" id="KW-1185">Reference proteome</keyword>
<dbReference type="SUPFAM" id="SSF100950">
    <property type="entry name" value="NagB/RpiA/CoA transferase-like"/>
    <property type="match status" value="1"/>
</dbReference>
<evidence type="ECO:0000313" key="7">
    <source>
        <dbReference type="Proteomes" id="UP001294412"/>
    </source>
</evidence>
<dbReference type="Pfam" id="PF08220">
    <property type="entry name" value="HTH_DeoR"/>
    <property type="match status" value="1"/>
</dbReference>
<protein>
    <submittedName>
        <fullName evidence="6">DeoR/GlpR family DNA-binding transcription regulator</fullName>
    </submittedName>
</protein>
<dbReference type="PANTHER" id="PTHR30363:SF4">
    <property type="entry name" value="GLYCEROL-3-PHOSPHATE REGULON REPRESSOR"/>
    <property type="match status" value="1"/>
</dbReference>
<evidence type="ECO:0000256" key="4">
    <source>
        <dbReference type="ARBA" id="ARBA00023163"/>
    </source>
</evidence>
<dbReference type="InterPro" id="IPR037171">
    <property type="entry name" value="NagB/RpiA_transferase-like"/>
</dbReference>
<dbReference type="SUPFAM" id="SSF46785">
    <property type="entry name" value="Winged helix' DNA-binding domain"/>
    <property type="match status" value="1"/>
</dbReference>
<organism evidence="6 7">
    <name type="scientific">Fulvimarina uroteuthidis</name>
    <dbReference type="NCBI Taxonomy" id="3098149"/>
    <lineage>
        <taxon>Bacteria</taxon>
        <taxon>Pseudomonadati</taxon>
        <taxon>Pseudomonadota</taxon>
        <taxon>Alphaproteobacteria</taxon>
        <taxon>Hyphomicrobiales</taxon>
        <taxon>Aurantimonadaceae</taxon>
        <taxon>Fulvimarina</taxon>
    </lineage>
</organism>
<dbReference type="Gene3D" id="3.40.50.1360">
    <property type="match status" value="1"/>
</dbReference>
<dbReference type="SMART" id="SM00420">
    <property type="entry name" value="HTH_DEOR"/>
    <property type="match status" value="1"/>
</dbReference>
<dbReference type="Gene3D" id="1.10.10.10">
    <property type="entry name" value="Winged helix-like DNA-binding domain superfamily/Winged helix DNA-binding domain"/>
    <property type="match status" value="1"/>
</dbReference>
<dbReference type="PANTHER" id="PTHR30363">
    <property type="entry name" value="HTH-TYPE TRANSCRIPTIONAL REGULATOR SRLR-RELATED"/>
    <property type="match status" value="1"/>
</dbReference>
<evidence type="ECO:0000256" key="1">
    <source>
        <dbReference type="ARBA" id="ARBA00022491"/>
    </source>
</evidence>
<sequence>MSKKSDRQSAIIVRLSSNPTLRVGELAEEFGVTGETIRRDLDDLSERGSISRTYGGAVLRPASEPSLSQRHKDLVQERTAIAYRAANYVKDASVLMIGSGATTTHVARRLATVMKNATVVTHSFSVATVLSINPTIRVLIVPGLYHAGEGAMHGGQALRFLEGLNADWAILGASGVSPEGPSDALIEAAEVYTAMIARSTRRMLVCDATKFDRVATARFARWSQIDLVISDIRPTGPLLASLEREQVGLDLVNSQK</sequence>
<dbReference type="GO" id="GO:0003677">
    <property type="term" value="F:DNA binding"/>
    <property type="evidence" value="ECO:0007669"/>
    <property type="project" value="UniProtKB-KW"/>
</dbReference>
<reference evidence="6 7" key="1">
    <citation type="submission" date="2023-12" db="EMBL/GenBank/DDBJ databases">
        <title>Description of Novel Strain Fulvimarina sp. 2208YS6-2-32 isolated from Uroteuthis (Photololigo) edulis.</title>
        <authorList>
            <person name="Park J.-S."/>
        </authorList>
    </citation>
    <scope>NUCLEOTIDE SEQUENCE [LARGE SCALE GENOMIC DNA]</scope>
    <source>
        <strain evidence="6 7">2208YS6-2-32</strain>
    </source>
</reference>
<dbReference type="SMART" id="SM01134">
    <property type="entry name" value="DeoRC"/>
    <property type="match status" value="1"/>
</dbReference>
<evidence type="ECO:0000259" key="5">
    <source>
        <dbReference type="PROSITE" id="PS51000"/>
    </source>
</evidence>
<gene>
    <name evidence="6" type="ORF">U0C82_14380</name>
</gene>